<proteinExistence type="predicted"/>
<evidence type="ECO:0000313" key="5">
    <source>
        <dbReference type="Proteomes" id="UP001186944"/>
    </source>
</evidence>
<evidence type="ECO:0000259" key="3">
    <source>
        <dbReference type="Pfam" id="PF07678"/>
    </source>
</evidence>
<feature type="domain" description="Alpha-macroglobulin-like TED" evidence="3">
    <location>
        <begin position="3"/>
        <end position="87"/>
    </location>
</feature>
<protein>
    <recommendedName>
        <fullName evidence="3">Alpha-macroglobulin-like TED domain-containing protein</fullName>
    </recommendedName>
</protein>
<dbReference type="GO" id="GO:0005615">
    <property type="term" value="C:extracellular space"/>
    <property type="evidence" value="ECO:0007669"/>
    <property type="project" value="InterPro"/>
</dbReference>
<evidence type="ECO:0000256" key="2">
    <source>
        <dbReference type="ARBA" id="ARBA00022966"/>
    </source>
</evidence>
<dbReference type="PANTHER" id="PTHR11412">
    <property type="entry name" value="MACROGLOBULIN / COMPLEMENT"/>
    <property type="match status" value="1"/>
</dbReference>
<dbReference type="Pfam" id="PF07678">
    <property type="entry name" value="TED_complement"/>
    <property type="match status" value="1"/>
</dbReference>
<keyword evidence="1" id="KW-0732">Signal</keyword>
<dbReference type="InterPro" id="IPR050473">
    <property type="entry name" value="A2M/Complement_sys"/>
</dbReference>
<dbReference type="AlphaFoldDB" id="A0AA89BXQ5"/>
<dbReference type="InterPro" id="IPR008930">
    <property type="entry name" value="Terpenoid_cyclase/PrenylTrfase"/>
</dbReference>
<dbReference type="InterPro" id="IPR036595">
    <property type="entry name" value="A-macroglobulin_rcpt-bd_sf"/>
</dbReference>
<comment type="caution">
    <text evidence="4">The sequence shown here is derived from an EMBL/GenBank/DDBJ whole genome shotgun (WGS) entry which is preliminary data.</text>
</comment>
<keyword evidence="2" id="KW-0882">Thioester bond</keyword>
<dbReference type="Gene3D" id="2.60.40.690">
    <property type="entry name" value="Alpha-macroglobulin, receptor-binding domain"/>
    <property type="match status" value="1"/>
</dbReference>
<dbReference type="EMBL" id="VSWD01000006">
    <property type="protein sequence ID" value="KAK3100429.1"/>
    <property type="molecule type" value="Genomic_DNA"/>
</dbReference>
<dbReference type="Proteomes" id="UP001186944">
    <property type="component" value="Unassembled WGS sequence"/>
</dbReference>
<dbReference type="SUPFAM" id="SSF49410">
    <property type="entry name" value="Alpha-macroglobulin receptor domain"/>
    <property type="match status" value="1"/>
</dbReference>
<name>A0AA89BXQ5_PINIB</name>
<organism evidence="4 5">
    <name type="scientific">Pinctada imbricata</name>
    <name type="common">Atlantic pearl-oyster</name>
    <name type="synonym">Pinctada martensii</name>
    <dbReference type="NCBI Taxonomy" id="66713"/>
    <lineage>
        <taxon>Eukaryota</taxon>
        <taxon>Metazoa</taxon>
        <taxon>Spiralia</taxon>
        <taxon>Lophotrochozoa</taxon>
        <taxon>Mollusca</taxon>
        <taxon>Bivalvia</taxon>
        <taxon>Autobranchia</taxon>
        <taxon>Pteriomorphia</taxon>
        <taxon>Pterioida</taxon>
        <taxon>Pterioidea</taxon>
        <taxon>Pteriidae</taxon>
        <taxon>Pinctada</taxon>
    </lineage>
</organism>
<evidence type="ECO:0000256" key="1">
    <source>
        <dbReference type="ARBA" id="ARBA00022729"/>
    </source>
</evidence>
<dbReference type="SUPFAM" id="SSF48239">
    <property type="entry name" value="Terpenoid cyclases/Protein prenyltransferases"/>
    <property type="match status" value="1"/>
</dbReference>
<dbReference type="Gene3D" id="1.50.10.20">
    <property type="match status" value="1"/>
</dbReference>
<reference evidence="4" key="1">
    <citation type="submission" date="2019-08" db="EMBL/GenBank/DDBJ databases">
        <title>The improved chromosome-level genome for the pearl oyster Pinctada fucata martensii using PacBio sequencing and Hi-C.</title>
        <authorList>
            <person name="Zheng Z."/>
        </authorList>
    </citation>
    <scope>NUCLEOTIDE SEQUENCE</scope>
    <source>
        <strain evidence="4">ZZ-2019</strain>
        <tissue evidence="4">Adductor muscle</tissue>
    </source>
</reference>
<dbReference type="InterPro" id="IPR011626">
    <property type="entry name" value="Alpha-macroglobulin_TED"/>
</dbReference>
<dbReference type="PANTHER" id="PTHR11412:SF136">
    <property type="entry name" value="CD109 ANTIGEN"/>
    <property type="match status" value="1"/>
</dbReference>
<sequence>MVDKGYLRELGYQHFDGSFSAFGNSDRFGSTWLTSFVLKCFVQAKDALFIDKKVITDAVLWIIRQQRLDGSFNEPGNVIHKAMQVAVFFNVEEDLLEPAFFLNVSLSDENINGFNIRICFSLLREQVITMALLQIGIPTGMEGDVESVSRIPEIKRVEEGYRKIDVYLEEV</sequence>
<gene>
    <name evidence="4" type="ORF">FSP39_019837</name>
</gene>
<accession>A0AA89BXQ5</accession>
<evidence type="ECO:0000313" key="4">
    <source>
        <dbReference type="EMBL" id="KAK3100429.1"/>
    </source>
</evidence>
<keyword evidence="5" id="KW-1185">Reference proteome</keyword>